<name>A0ABV5VVB3_9BACL</name>
<evidence type="ECO:0000313" key="2">
    <source>
        <dbReference type="Proteomes" id="UP001589619"/>
    </source>
</evidence>
<dbReference type="Proteomes" id="UP001589619">
    <property type="component" value="Unassembled WGS sequence"/>
</dbReference>
<dbReference type="RefSeq" id="WP_344915859.1">
    <property type="nucleotide sequence ID" value="NZ_BAAAYO010000017.1"/>
</dbReference>
<evidence type="ECO:0000313" key="1">
    <source>
        <dbReference type="EMBL" id="MFB9751941.1"/>
    </source>
</evidence>
<protein>
    <submittedName>
        <fullName evidence="1">Uncharacterized protein</fullName>
    </submittedName>
</protein>
<dbReference type="EMBL" id="JBHMAG010000008">
    <property type="protein sequence ID" value="MFB9751941.1"/>
    <property type="molecule type" value="Genomic_DNA"/>
</dbReference>
<gene>
    <name evidence="1" type="ORF">ACFFNY_10275</name>
</gene>
<comment type="caution">
    <text evidence="1">The sequence shown here is derived from an EMBL/GenBank/DDBJ whole genome shotgun (WGS) entry which is preliminary data.</text>
</comment>
<accession>A0ABV5VVB3</accession>
<sequence>MKEIKQFVKDLYSIPGNRPDKIAEDRAGFMQQKVVAMLPKSAYTVHGRDRSELQYSRFQISEFCPKSGSSHNSLVPLSAYRQGAGLFFRPACAIEQKIT</sequence>
<organism evidence="1 2">
    <name type="scientific">Paenibacillus hodogayensis</name>
    <dbReference type="NCBI Taxonomy" id="279208"/>
    <lineage>
        <taxon>Bacteria</taxon>
        <taxon>Bacillati</taxon>
        <taxon>Bacillota</taxon>
        <taxon>Bacilli</taxon>
        <taxon>Bacillales</taxon>
        <taxon>Paenibacillaceae</taxon>
        <taxon>Paenibacillus</taxon>
    </lineage>
</organism>
<keyword evidence="2" id="KW-1185">Reference proteome</keyword>
<proteinExistence type="predicted"/>
<reference evidence="1 2" key="1">
    <citation type="submission" date="2024-09" db="EMBL/GenBank/DDBJ databases">
        <authorList>
            <person name="Sun Q."/>
            <person name="Mori K."/>
        </authorList>
    </citation>
    <scope>NUCLEOTIDE SEQUENCE [LARGE SCALE GENOMIC DNA]</scope>
    <source>
        <strain evidence="1 2">JCM 12520</strain>
    </source>
</reference>